<evidence type="ECO:0000313" key="1">
    <source>
        <dbReference type="EMBL" id="MFC4766886.1"/>
    </source>
</evidence>
<sequence length="164" mass="19105">MEAKQYLIGLGYGGSLEAMGRFEWDFRCRLGLRDPQDITGREAFVKDFIEATSPEAPVVLVLDDYSIPLFRTFMELGKQGITKYPGLYVFVVAEDQTEDPHVQYFLNIEHDPVDETLMPHQMVLDAEGVPDSVLMFMQERLNVRFYRREDELMMEFRIEELPVL</sequence>
<dbReference type="RefSeq" id="WP_380024776.1">
    <property type="nucleotide sequence ID" value="NZ_JBHSHC010000033.1"/>
</dbReference>
<name>A0ABV9PXB2_9BACL</name>
<comment type="caution">
    <text evidence="1">The sequence shown here is derived from an EMBL/GenBank/DDBJ whole genome shotgun (WGS) entry which is preliminary data.</text>
</comment>
<keyword evidence="2" id="KW-1185">Reference proteome</keyword>
<reference evidence="2" key="1">
    <citation type="journal article" date="2019" name="Int. J. Syst. Evol. Microbiol.">
        <title>The Global Catalogue of Microorganisms (GCM) 10K type strain sequencing project: providing services to taxonomists for standard genome sequencing and annotation.</title>
        <authorList>
            <consortium name="The Broad Institute Genomics Platform"/>
            <consortium name="The Broad Institute Genome Sequencing Center for Infectious Disease"/>
            <person name="Wu L."/>
            <person name="Ma J."/>
        </authorList>
    </citation>
    <scope>NUCLEOTIDE SEQUENCE [LARGE SCALE GENOMIC DNA]</scope>
    <source>
        <strain evidence="2">WYCCWR 12678</strain>
    </source>
</reference>
<organism evidence="1 2">
    <name type="scientific">Effusibacillus consociatus</name>
    <dbReference type="NCBI Taxonomy" id="1117041"/>
    <lineage>
        <taxon>Bacteria</taxon>
        <taxon>Bacillati</taxon>
        <taxon>Bacillota</taxon>
        <taxon>Bacilli</taxon>
        <taxon>Bacillales</taxon>
        <taxon>Alicyclobacillaceae</taxon>
        <taxon>Effusibacillus</taxon>
    </lineage>
</organism>
<proteinExistence type="predicted"/>
<protein>
    <submittedName>
        <fullName evidence="1">Uncharacterized protein</fullName>
    </submittedName>
</protein>
<evidence type="ECO:0000313" key="2">
    <source>
        <dbReference type="Proteomes" id="UP001596002"/>
    </source>
</evidence>
<dbReference type="Proteomes" id="UP001596002">
    <property type="component" value="Unassembled WGS sequence"/>
</dbReference>
<accession>A0ABV9PXB2</accession>
<gene>
    <name evidence="1" type="ORF">ACFO8Q_05830</name>
</gene>
<dbReference type="EMBL" id="JBHSHC010000033">
    <property type="protein sequence ID" value="MFC4766886.1"/>
    <property type="molecule type" value="Genomic_DNA"/>
</dbReference>